<dbReference type="Proteomes" id="UP000245720">
    <property type="component" value="Unassembled WGS sequence"/>
</dbReference>
<accession>A0A315XWY6</accession>
<evidence type="ECO:0000313" key="1">
    <source>
        <dbReference type="EMBL" id="PWJ11876.1"/>
    </source>
</evidence>
<sequence>MKNLNCKNCGGPMLIDPSGTTANCPFCGSKYVLDHRDTDYYRDFYERMRGFLHLSADGQERRRRADELWDSAASEVFECSDGRQIDIRSMHTYKNRIMTAYTARQNIIFRFDIGNEDKADRYRKNVSSIDYPSADTRSLSDFFPRISGGFELADATTLLVVKKREDEYPLRLFGTLSGRHTAWLIGRMENLCCVLEYNSIVHPEFGLDTLYIDPYDHQASLYGGWWSAVPNNTAVNGRICTTRDNLTALRETAAKVLGFESASAARETEDVPKPFADFLRSTPLSNAYEDFAYWDDVLIKSYGERRFINMETDDKQIYGKGQ</sequence>
<evidence type="ECO:0000313" key="2">
    <source>
        <dbReference type="Proteomes" id="UP000245720"/>
    </source>
</evidence>
<organism evidence="1 2">
    <name type="scientific">Ruminococcus flavefaciens</name>
    <dbReference type="NCBI Taxonomy" id="1265"/>
    <lineage>
        <taxon>Bacteria</taxon>
        <taxon>Bacillati</taxon>
        <taxon>Bacillota</taxon>
        <taxon>Clostridia</taxon>
        <taxon>Eubacteriales</taxon>
        <taxon>Oscillospiraceae</taxon>
        <taxon>Ruminococcus</taxon>
    </lineage>
</organism>
<gene>
    <name evidence="1" type="ORF">IE37_02140</name>
</gene>
<comment type="caution">
    <text evidence="1">The sequence shown here is derived from an EMBL/GenBank/DDBJ whole genome shotgun (WGS) entry which is preliminary data.</text>
</comment>
<dbReference type="EMBL" id="QGDI01000008">
    <property type="protein sequence ID" value="PWJ11876.1"/>
    <property type="molecule type" value="Genomic_DNA"/>
</dbReference>
<dbReference type="OrthoDB" id="1817326at2"/>
<reference evidence="1 2" key="1">
    <citation type="submission" date="2018-05" db="EMBL/GenBank/DDBJ databases">
        <title>The Hungate 1000. A catalogue of reference genomes from the rumen microbiome.</title>
        <authorList>
            <person name="Kelly W."/>
        </authorList>
    </citation>
    <scope>NUCLEOTIDE SEQUENCE [LARGE SCALE GENOMIC DNA]</scope>
    <source>
        <strain evidence="1 2">SAb67</strain>
    </source>
</reference>
<dbReference type="Gene3D" id="2.20.28.30">
    <property type="entry name" value="RNA polymerase ii, chain L"/>
    <property type="match status" value="1"/>
</dbReference>
<dbReference type="RefSeq" id="WP_109726898.1">
    <property type="nucleotide sequence ID" value="NZ_QGDI01000008.1"/>
</dbReference>
<dbReference type="AlphaFoldDB" id="A0A315XWY6"/>
<protein>
    <submittedName>
        <fullName evidence="1">Uncharacterized protein</fullName>
    </submittedName>
</protein>
<name>A0A315XWY6_RUMFL</name>
<proteinExistence type="predicted"/>